<reference evidence="1" key="1">
    <citation type="submission" date="2014-11" db="EMBL/GenBank/DDBJ databases">
        <authorList>
            <person name="Amaro Gonzalez C."/>
        </authorList>
    </citation>
    <scope>NUCLEOTIDE SEQUENCE</scope>
</reference>
<evidence type="ECO:0000313" key="1">
    <source>
        <dbReference type="EMBL" id="JAH01688.1"/>
    </source>
</evidence>
<reference evidence="1" key="2">
    <citation type="journal article" date="2015" name="Fish Shellfish Immunol.">
        <title>Early steps in the European eel (Anguilla anguilla)-Vibrio vulnificus interaction in the gills: Role of the RtxA13 toxin.</title>
        <authorList>
            <person name="Callol A."/>
            <person name="Pajuelo D."/>
            <person name="Ebbesson L."/>
            <person name="Teles M."/>
            <person name="MacKenzie S."/>
            <person name="Amaro C."/>
        </authorList>
    </citation>
    <scope>NUCLEOTIDE SEQUENCE</scope>
</reference>
<organism evidence="1">
    <name type="scientific">Anguilla anguilla</name>
    <name type="common">European freshwater eel</name>
    <name type="synonym">Muraena anguilla</name>
    <dbReference type="NCBI Taxonomy" id="7936"/>
    <lineage>
        <taxon>Eukaryota</taxon>
        <taxon>Metazoa</taxon>
        <taxon>Chordata</taxon>
        <taxon>Craniata</taxon>
        <taxon>Vertebrata</taxon>
        <taxon>Euteleostomi</taxon>
        <taxon>Actinopterygii</taxon>
        <taxon>Neopterygii</taxon>
        <taxon>Teleostei</taxon>
        <taxon>Anguilliformes</taxon>
        <taxon>Anguillidae</taxon>
        <taxon>Anguilla</taxon>
    </lineage>
</organism>
<proteinExistence type="predicted"/>
<name>A0A0E9PCW0_ANGAN</name>
<dbReference type="EMBL" id="GBXM01106889">
    <property type="protein sequence ID" value="JAH01688.1"/>
    <property type="molecule type" value="Transcribed_RNA"/>
</dbReference>
<dbReference type="AlphaFoldDB" id="A0A0E9PCW0"/>
<accession>A0A0E9PCW0</accession>
<sequence>MYIIPSLSLMRSSDLPMVR</sequence>
<protein>
    <submittedName>
        <fullName evidence="1">Uncharacterized protein</fullName>
    </submittedName>
</protein>